<dbReference type="Gene3D" id="1.10.1470.10">
    <property type="entry name" value="YjbJ"/>
    <property type="match status" value="1"/>
</dbReference>
<keyword evidence="2" id="KW-1133">Transmembrane helix</keyword>
<feature type="domain" description="DUF883" evidence="4">
    <location>
        <begin position="64"/>
        <end position="91"/>
    </location>
</feature>
<evidence type="ECO:0000256" key="1">
    <source>
        <dbReference type="ARBA" id="ARBA00009129"/>
    </source>
</evidence>
<name>A0A3M4QGB8_9PSED</name>
<keyword evidence="2" id="KW-0472">Membrane</keyword>
<feature type="transmembrane region" description="Helical" evidence="2">
    <location>
        <begin position="71"/>
        <end position="88"/>
    </location>
</feature>
<sequence length="91" mass="9515">MISSKESTMKSEQVKGAVEKVAGKAQGFIGDITGDEQLQAQGVARQAAGQLQQTYGDALETVGDFAKNKPLTTVAVVAGIGLLVGLLLRRR</sequence>
<organism evidence="5 6">
    <name type="scientific">Pseudomonas salomonii</name>
    <dbReference type="NCBI Taxonomy" id="191391"/>
    <lineage>
        <taxon>Bacteria</taxon>
        <taxon>Pseudomonadati</taxon>
        <taxon>Pseudomonadota</taxon>
        <taxon>Gammaproteobacteria</taxon>
        <taxon>Pseudomonadales</taxon>
        <taxon>Pseudomonadaceae</taxon>
        <taxon>Pseudomonas</taxon>
    </lineage>
</organism>
<comment type="similarity">
    <text evidence="1">Belongs to the UPF0337 (CsbD) family.</text>
</comment>
<gene>
    <name evidence="5" type="ORF">ALP97_00263</name>
</gene>
<reference evidence="5 6" key="1">
    <citation type="submission" date="2018-08" db="EMBL/GenBank/DDBJ databases">
        <title>Recombination of ecologically and evolutionarily significant loci maintains genetic cohesion in the Pseudomonas syringae species complex.</title>
        <authorList>
            <person name="Dillon M."/>
            <person name="Thakur S."/>
            <person name="Almeida R.N.D."/>
            <person name="Weir B.S."/>
            <person name="Guttman D.S."/>
        </authorList>
    </citation>
    <scope>NUCLEOTIDE SEQUENCE [LARGE SCALE GENOMIC DNA]</scope>
    <source>
        <strain evidence="5 6">ICMP 11288</strain>
    </source>
</reference>
<dbReference type="InterPro" id="IPR043605">
    <property type="entry name" value="DUF883_C"/>
</dbReference>
<comment type="caution">
    <text evidence="5">The sequence shown here is derived from an EMBL/GenBank/DDBJ whole genome shotgun (WGS) entry which is preliminary data.</text>
</comment>
<dbReference type="SUPFAM" id="SSF69047">
    <property type="entry name" value="Hypothetical protein YjbJ"/>
    <property type="match status" value="1"/>
</dbReference>
<evidence type="ECO:0000313" key="6">
    <source>
        <dbReference type="Proteomes" id="UP000277179"/>
    </source>
</evidence>
<evidence type="ECO:0000259" key="3">
    <source>
        <dbReference type="Pfam" id="PF05532"/>
    </source>
</evidence>
<dbReference type="InterPro" id="IPR036629">
    <property type="entry name" value="YjbJ_sf"/>
</dbReference>
<keyword evidence="2" id="KW-0812">Transmembrane</keyword>
<dbReference type="EMBL" id="RBRL01000159">
    <property type="protein sequence ID" value="RMQ89517.1"/>
    <property type="molecule type" value="Genomic_DNA"/>
</dbReference>
<evidence type="ECO:0000313" key="5">
    <source>
        <dbReference type="EMBL" id="RMQ89517.1"/>
    </source>
</evidence>
<dbReference type="Proteomes" id="UP000277179">
    <property type="component" value="Unassembled WGS sequence"/>
</dbReference>
<dbReference type="AlphaFoldDB" id="A0A3M4QGB8"/>
<dbReference type="Pfam" id="PF19029">
    <property type="entry name" value="DUF883_C"/>
    <property type="match status" value="1"/>
</dbReference>
<evidence type="ECO:0000259" key="4">
    <source>
        <dbReference type="Pfam" id="PF19029"/>
    </source>
</evidence>
<feature type="domain" description="CsbD-like" evidence="3">
    <location>
        <begin position="12"/>
        <end position="62"/>
    </location>
</feature>
<accession>A0A3M4QGB8</accession>
<evidence type="ECO:0000256" key="2">
    <source>
        <dbReference type="SAM" id="Phobius"/>
    </source>
</evidence>
<evidence type="ECO:0008006" key="7">
    <source>
        <dbReference type="Google" id="ProtNLM"/>
    </source>
</evidence>
<dbReference type="Pfam" id="PF05532">
    <property type="entry name" value="CsbD"/>
    <property type="match status" value="1"/>
</dbReference>
<proteinExistence type="inferred from homology"/>
<dbReference type="InterPro" id="IPR008462">
    <property type="entry name" value="CsbD"/>
</dbReference>
<protein>
    <recommendedName>
        <fullName evidence="7">CsbD-like domain-containing protein</fullName>
    </recommendedName>
</protein>